<dbReference type="InterPro" id="IPR011050">
    <property type="entry name" value="Pectin_lyase_fold/virulence"/>
</dbReference>
<dbReference type="InterPro" id="IPR035513">
    <property type="entry name" value="Invertase/methylesterase_inhib"/>
</dbReference>
<dbReference type="SMART" id="SM00856">
    <property type="entry name" value="PMEI"/>
    <property type="match status" value="1"/>
</dbReference>
<dbReference type="InterPro" id="IPR006501">
    <property type="entry name" value="Pectinesterase_inhib_dom"/>
</dbReference>
<accession>A0ABD1N959</accession>
<evidence type="ECO:0000259" key="10">
    <source>
        <dbReference type="SMART" id="SM00856"/>
    </source>
</evidence>
<feature type="chain" id="PRO_5044531380" description="Pectinesterase" evidence="9">
    <location>
        <begin position="27"/>
        <end position="558"/>
    </location>
</feature>
<evidence type="ECO:0000256" key="7">
    <source>
        <dbReference type="ARBA" id="ARBA00023085"/>
    </source>
</evidence>
<evidence type="ECO:0000256" key="4">
    <source>
        <dbReference type="ARBA" id="ARBA00007786"/>
    </source>
</evidence>
<dbReference type="SUPFAM" id="SSF51126">
    <property type="entry name" value="Pectin lyase-like"/>
    <property type="match status" value="1"/>
</dbReference>
<feature type="active site" evidence="8">
    <location>
        <position position="394"/>
    </location>
</feature>
<dbReference type="EC" id="3.1.1.11" evidence="9"/>
<evidence type="ECO:0000256" key="1">
    <source>
        <dbReference type="ARBA" id="ARBA00004191"/>
    </source>
</evidence>
<feature type="domain" description="Pectinesterase inhibitor" evidence="10">
    <location>
        <begin position="43"/>
        <end position="193"/>
    </location>
</feature>
<evidence type="ECO:0000256" key="5">
    <source>
        <dbReference type="ARBA" id="ARBA00022512"/>
    </source>
</evidence>
<dbReference type="GO" id="GO:0045490">
    <property type="term" value="P:pectin catabolic process"/>
    <property type="evidence" value="ECO:0007669"/>
    <property type="project" value="UniProtKB-UniRule"/>
</dbReference>
<proteinExistence type="inferred from homology"/>
<dbReference type="Pfam" id="PF04043">
    <property type="entry name" value="PMEI"/>
    <property type="match status" value="1"/>
</dbReference>
<gene>
    <name evidence="11" type="ORF">Fmac_005932</name>
</gene>
<keyword evidence="9" id="KW-0732">Signal</keyword>
<dbReference type="Proteomes" id="UP001603857">
    <property type="component" value="Unassembled WGS sequence"/>
</dbReference>
<dbReference type="SUPFAM" id="SSF101148">
    <property type="entry name" value="Plant invertase/pectin methylesterase inhibitor"/>
    <property type="match status" value="1"/>
</dbReference>
<dbReference type="GO" id="GO:0030599">
    <property type="term" value="F:pectinesterase activity"/>
    <property type="evidence" value="ECO:0007669"/>
    <property type="project" value="UniProtKB-UniRule"/>
</dbReference>
<comment type="similarity">
    <text evidence="4">In the C-terminal section; belongs to the pectinesterase family.</text>
</comment>
<dbReference type="EMBL" id="JBGMDY010000002">
    <property type="protein sequence ID" value="KAL2344647.1"/>
    <property type="molecule type" value="Genomic_DNA"/>
</dbReference>
<evidence type="ECO:0000256" key="2">
    <source>
        <dbReference type="ARBA" id="ARBA00005184"/>
    </source>
</evidence>
<keyword evidence="7 9" id="KW-0063">Aspartyl esterase</keyword>
<dbReference type="Gene3D" id="2.160.20.10">
    <property type="entry name" value="Single-stranded right-handed beta-helix, Pectin lyase-like"/>
    <property type="match status" value="1"/>
</dbReference>
<evidence type="ECO:0000256" key="3">
    <source>
        <dbReference type="ARBA" id="ARBA00006027"/>
    </source>
</evidence>
<keyword evidence="5" id="KW-0134">Cell wall</keyword>
<dbReference type="InterPro" id="IPR000070">
    <property type="entry name" value="Pectinesterase_cat"/>
</dbReference>
<evidence type="ECO:0000313" key="11">
    <source>
        <dbReference type="EMBL" id="KAL2344647.1"/>
    </source>
</evidence>
<dbReference type="InterPro" id="IPR012334">
    <property type="entry name" value="Pectin_lyas_fold"/>
</dbReference>
<dbReference type="Pfam" id="PF01095">
    <property type="entry name" value="Pectinesterase"/>
    <property type="match status" value="1"/>
</dbReference>
<dbReference type="PANTHER" id="PTHR31707">
    <property type="entry name" value="PECTINESTERASE"/>
    <property type="match status" value="1"/>
</dbReference>
<keyword evidence="6 9" id="KW-0378">Hydrolase</keyword>
<dbReference type="AlphaFoldDB" id="A0ABD1N959"/>
<dbReference type="FunFam" id="2.160.20.10:FF:000001">
    <property type="entry name" value="Pectinesterase"/>
    <property type="match status" value="1"/>
</dbReference>
<dbReference type="InterPro" id="IPR033131">
    <property type="entry name" value="Pectinesterase_Asp_AS"/>
</dbReference>
<keyword evidence="12" id="KW-1185">Reference proteome</keyword>
<comment type="subcellular location">
    <subcellularLocation>
        <location evidence="1">Secreted</location>
        <location evidence="1">Cell wall</location>
    </subcellularLocation>
</comment>
<evidence type="ECO:0000256" key="8">
    <source>
        <dbReference type="PROSITE-ProRule" id="PRU10040"/>
    </source>
</evidence>
<evidence type="ECO:0000256" key="6">
    <source>
        <dbReference type="ARBA" id="ARBA00022801"/>
    </source>
</evidence>
<dbReference type="CDD" id="cd15798">
    <property type="entry name" value="PMEI-like_3"/>
    <property type="match status" value="1"/>
</dbReference>
<dbReference type="Gene3D" id="1.20.140.40">
    <property type="entry name" value="Invertase/pectin methylesterase inhibitor family protein"/>
    <property type="match status" value="1"/>
</dbReference>
<reference evidence="11 12" key="1">
    <citation type="submission" date="2024-08" db="EMBL/GenBank/DDBJ databases">
        <title>Insights into the chromosomal genome structure of Flemingia macrophylla.</title>
        <authorList>
            <person name="Ding Y."/>
            <person name="Zhao Y."/>
            <person name="Bi W."/>
            <person name="Wu M."/>
            <person name="Zhao G."/>
            <person name="Gong Y."/>
            <person name="Li W."/>
            <person name="Zhang P."/>
        </authorList>
    </citation>
    <scope>NUCLEOTIDE SEQUENCE [LARGE SCALE GENOMIC DNA]</scope>
    <source>
        <strain evidence="11">DYQJB</strain>
        <tissue evidence="11">Leaf</tissue>
    </source>
</reference>
<dbReference type="GO" id="GO:0042545">
    <property type="term" value="P:cell wall modification"/>
    <property type="evidence" value="ECO:0007669"/>
    <property type="project" value="UniProtKB-UniRule"/>
</dbReference>
<comment type="pathway">
    <text evidence="2 9">Glycan metabolism; pectin degradation; 2-dehydro-3-deoxy-D-gluconate from pectin: step 1/5.</text>
</comment>
<comment type="similarity">
    <text evidence="3">In the N-terminal section; belongs to the PMEI family.</text>
</comment>
<evidence type="ECO:0000256" key="9">
    <source>
        <dbReference type="RuleBase" id="RU000589"/>
    </source>
</evidence>
<keyword evidence="5" id="KW-0964">Secreted</keyword>
<dbReference type="PROSITE" id="PS00503">
    <property type="entry name" value="PECTINESTERASE_2"/>
    <property type="match status" value="1"/>
</dbReference>
<organism evidence="11 12">
    <name type="scientific">Flemingia macrophylla</name>
    <dbReference type="NCBI Taxonomy" id="520843"/>
    <lineage>
        <taxon>Eukaryota</taxon>
        <taxon>Viridiplantae</taxon>
        <taxon>Streptophyta</taxon>
        <taxon>Embryophyta</taxon>
        <taxon>Tracheophyta</taxon>
        <taxon>Spermatophyta</taxon>
        <taxon>Magnoliopsida</taxon>
        <taxon>eudicotyledons</taxon>
        <taxon>Gunneridae</taxon>
        <taxon>Pentapetalae</taxon>
        <taxon>rosids</taxon>
        <taxon>fabids</taxon>
        <taxon>Fabales</taxon>
        <taxon>Fabaceae</taxon>
        <taxon>Papilionoideae</taxon>
        <taxon>50 kb inversion clade</taxon>
        <taxon>NPAAA clade</taxon>
        <taxon>indigoferoid/millettioid clade</taxon>
        <taxon>Phaseoleae</taxon>
        <taxon>Flemingia</taxon>
    </lineage>
</organism>
<feature type="signal peptide" evidence="9">
    <location>
        <begin position="1"/>
        <end position="26"/>
    </location>
</feature>
<sequence>MNGKIPGSAVSLILVVGVVIRVVAVAQSPKAAGGEEVKSYENAVSAMFQNISDEKLYQDVLPASNHTDPKEYIATVVKSTMDSVMKSFNMTNRFAVEHGNSSFGMKMALDDCKELLRFAMHDLEASSVILKESNLENFKQHTAELKNWLGAVIAYQQSCLDGFNTEGEKKVKELLQAGSLHDVGRLTGLALDVLSGIAHILQSLDLNLALKPASRLLKVGSEGHPTWVSTADLKLLANGGEVTPHATVAKDGSGQFKTILDAINSYPKNHQGRFIIYVKAGVYDEYITVDKNKPNLLIYGDGPTKTIITGRKNFAEGTKTMRTATFSTVADDFMAKSIAFENTAGAKGHQAVALRVQGDRSVFFDCAIRGYQDTLYAHAHRQFYRNCEISGTIDFIFGYSTTLVQNSKIIVRRPDQNQKNIVVADGRSEKNMPTGIVLHNCEIMPEPGLFPDRMTVKTYLARPWKAFSRAVFIENTIGDLIQPEGYIPWNPTEPNTRVCYFAEFGNTGPGANTQARAKFGKGLISKQKAAKFTAEPWLQASTWLPATGIPFDPSFAKA</sequence>
<comment type="catalytic activity">
    <reaction evidence="9">
        <text>[(1-&gt;4)-alpha-D-galacturonosyl methyl ester](n) + n H2O = [(1-&gt;4)-alpha-D-galacturonosyl](n) + n methanol + n H(+)</text>
        <dbReference type="Rhea" id="RHEA:22380"/>
        <dbReference type="Rhea" id="RHEA-COMP:14570"/>
        <dbReference type="Rhea" id="RHEA-COMP:14573"/>
        <dbReference type="ChEBI" id="CHEBI:15377"/>
        <dbReference type="ChEBI" id="CHEBI:15378"/>
        <dbReference type="ChEBI" id="CHEBI:17790"/>
        <dbReference type="ChEBI" id="CHEBI:140522"/>
        <dbReference type="ChEBI" id="CHEBI:140523"/>
        <dbReference type="EC" id="3.1.1.11"/>
    </reaction>
</comment>
<evidence type="ECO:0000313" key="12">
    <source>
        <dbReference type="Proteomes" id="UP001603857"/>
    </source>
</evidence>
<name>A0ABD1N959_9FABA</name>
<comment type="caution">
    <text evidence="11">The sequence shown here is derived from an EMBL/GenBank/DDBJ whole genome shotgun (WGS) entry which is preliminary data.</text>
</comment>
<protein>
    <recommendedName>
        <fullName evidence="9">Pectinesterase</fullName>
        <ecNumber evidence="9">3.1.1.11</ecNumber>
    </recommendedName>
</protein>